<reference evidence="1 2" key="1">
    <citation type="submission" date="2018-08" db="EMBL/GenBank/DDBJ databases">
        <title>Pallidiluteibacterium maritimus gen. nov., sp. nov., isolated from coastal sediment.</title>
        <authorList>
            <person name="Zhou L.Y."/>
        </authorList>
    </citation>
    <scope>NUCLEOTIDE SEQUENCE [LARGE SCALE GENOMIC DNA]</scope>
    <source>
        <strain evidence="1 2">XSD2</strain>
    </source>
</reference>
<organism evidence="1 2">
    <name type="scientific">Maribellus luteus</name>
    <dbReference type="NCBI Taxonomy" id="2305463"/>
    <lineage>
        <taxon>Bacteria</taxon>
        <taxon>Pseudomonadati</taxon>
        <taxon>Bacteroidota</taxon>
        <taxon>Bacteroidia</taxon>
        <taxon>Marinilabiliales</taxon>
        <taxon>Prolixibacteraceae</taxon>
        <taxon>Maribellus</taxon>
    </lineage>
</organism>
<accession>A0A399SV20</accession>
<protein>
    <submittedName>
        <fullName evidence="1">Plasmid mobilization relaxosome protein MobC</fullName>
    </submittedName>
</protein>
<dbReference type="Pfam" id="PF21983">
    <property type="entry name" value="NikA-like"/>
    <property type="match status" value="1"/>
</dbReference>
<dbReference type="Proteomes" id="UP000265926">
    <property type="component" value="Unassembled WGS sequence"/>
</dbReference>
<gene>
    <name evidence="1" type="primary">mobC</name>
    <name evidence="1" type="ORF">D1614_16005</name>
</gene>
<dbReference type="EMBL" id="QWGR01000009">
    <property type="protein sequence ID" value="RIJ47258.1"/>
    <property type="molecule type" value="Genomic_DNA"/>
</dbReference>
<dbReference type="InterPro" id="IPR053842">
    <property type="entry name" value="NikA-like"/>
</dbReference>
<dbReference type="AlphaFoldDB" id="A0A399SV20"/>
<evidence type="ECO:0000313" key="2">
    <source>
        <dbReference type="Proteomes" id="UP000265926"/>
    </source>
</evidence>
<sequence>MSADGFKKTRVAYPIPLNWKMRPRTSDIDKLNEGIRVRLTTLEKKLLVQRSKREGYRTVSDFCRAKLIRKRETRRIEVSKEFKELTLKLDYDLNKIGVNLNQLAKKVNSFPDYRFSDADQALLQRILTELDRCFTVLQRYIDMIDSQ</sequence>
<name>A0A399SV20_9BACT</name>
<comment type="caution">
    <text evidence="1">The sequence shown here is derived from an EMBL/GenBank/DDBJ whole genome shotgun (WGS) entry which is preliminary data.</text>
</comment>
<keyword evidence="2" id="KW-1185">Reference proteome</keyword>
<evidence type="ECO:0000313" key="1">
    <source>
        <dbReference type="EMBL" id="RIJ47258.1"/>
    </source>
</evidence>
<proteinExistence type="predicted"/>